<dbReference type="EMBL" id="GAIX01004166">
    <property type="protein sequence ID" value="JAA88394.1"/>
    <property type="molecule type" value="Transcribed_RNA"/>
</dbReference>
<evidence type="ECO:0000313" key="1">
    <source>
        <dbReference type="EMBL" id="JAA88394.1"/>
    </source>
</evidence>
<reference evidence="1" key="1">
    <citation type="journal article" date="2013" name="BMC Genomics">
        <title>Unscrambling butterfly oogenesis.</title>
        <authorList>
            <person name="Carter J.M."/>
            <person name="Baker S.C."/>
            <person name="Pink R."/>
            <person name="Carter D.R."/>
            <person name="Collins A."/>
            <person name="Tomlin J."/>
            <person name="Gibbs M."/>
            <person name="Breuker C.J."/>
        </authorList>
    </citation>
    <scope>NUCLEOTIDE SEQUENCE</scope>
    <source>
        <tissue evidence="1">Ovary</tissue>
    </source>
</reference>
<sequence length="74" mass="8307">MTLPVTVGDTTPNAGSSDRIYCHFTLPIQLHYGYYKAWCWSGAPTQHRDVALVGHSIGNLTFVPTSFQFSVHYF</sequence>
<protein>
    <submittedName>
        <fullName evidence="1">Uncharacterized protein</fullName>
    </submittedName>
</protein>
<organism evidence="1">
    <name type="scientific">Pararge aegeria</name>
    <name type="common">speckled wood butterfly</name>
    <dbReference type="NCBI Taxonomy" id="116150"/>
    <lineage>
        <taxon>Eukaryota</taxon>
        <taxon>Metazoa</taxon>
        <taxon>Ecdysozoa</taxon>
        <taxon>Arthropoda</taxon>
        <taxon>Hexapoda</taxon>
        <taxon>Insecta</taxon>
        <taxon>Pterygota</taxon>
        <taxon>Neoptera</taxon>
        <taxon>Endopterygota</taxon>
        <taxon>Lepidoptera</taxon>
        <taxon>Glossata</taxon>
        <taxon>Ditrysia</taxon>
        <taxon>Papilionoidea</taxon>
        <taxon>Nymphalidae</taxon>
        <taxon>Satyrinae</taxon>
        <taxon>Satyrini</taxon>
        <taxon>Parargina</taxon>
        <taxon>Pararge</taxon>
    </lineage>
</organism>
<dbReference type="AlphaFoldDB" id="S4PCJ7"/>
<accession>S4PCJ7</accession>
<name>S4PCJ7_9NEOP</name>
<proteinExistence type="predicted"/>
<reference evidence="1" key="2">
    <citation type="submission" date="2013-05" db="EMBL/GenBank/DDBJ databases">
        <authorList>
            <person name="Carter J.-M."/>
            <person name="Baker S.C."/>
            <person name="Pink R."/>
            <person name="Carter D.R.F."/>
            <person name="Collins A."/>
            <person name="Tomlin J."/>
            <person name="Gibbs M."/>
            <person name="Breuker C.J."/>
        </authorList>
    </citation>
    <scope>NUCLEOTIDE SEQUENCE</scope>
    <source>
        <tissue evidence="1">Ovary</tissue>
    </source>
</reference>